<sequence length="177" mass="19669">MSVKIRIGGSVGVRDFLDDERLRAFGEPARITVWPHEGALLCIGDLETLLRIVERDGWCHVEKQDRGGQWRELMRTEQLAVARRFVLWEVGGWVRSAANRGLATRSPEPELRAGFTLTEDGDEVVLSWHEAGAARSARMLGGIWRSKAVRFSAYADLPEDAILARFGGPPVTGFGAR</sequence>
<proteinExistence type="predicted"/>
<name>A0A8J3JUN8_9ACTN</name>
<dbReference type="Proteomes" id="UP000601223">
    <property type="component" value="Unassembled WGS sequence"/>
</dbReference>
<organism evidence="1 2">
    <name type="scientific">Catellatospora bangladeshensis</name>
    <dbReference type="NCBI Taxonomy" id="310355"/>
    <lineage>
        <taxon>Bacteria</taxon>
        <taxon>Bacillati</taxon>
        <taxon>Actinomycetota</taxon>
        <taxon>Actinomycetes</taxon>
        <taxon>Micromonosporales</taxon>
        <taxon>Micromonosporaceae</taxon>
        <taxon>Catellatospora</taxon>
    </lineage>
</organism>
<dbReference type="AlphaFoldDB" id="A0A8J3JUN8"/>
<reference evidence="1 2" key="1">
    <citation type="submission" date="2021-01" db="EMBL/GenBank/DDBJ databases">
        <title>Whole genome shotgun sequence of Catellatospora bangladeshensis NBRC 107357.</title>
        <authorList>
            <person name="Komaki H."/>
            <person name="Tamura T."/>
        </authorList>
    </citation>
    <scope>NUCLEOTIDE SEQUENCE [LARGE SCALE GENOMIC DNA]</scope>
    <source>
        <strain evidence="1 2">NBRC 107357</strain>
    </source>
</reference>
<evidence type="ECO:0000313" key="1">
    <source>
        <dbReference type="EMBL" id="GIF85470.1"/>
    </source>
</evidence>
<dbReference type="EMBL" id="BONF01000047">
    <property type="protein sequence ID" value="GIF85470.1"/>
    <property type="molecule type" value="Genomic_DNA"/>
</dbReference>
<evidence type="ECO:0000313" key="2">
    <source>
        <dbReference type="Proteomes" id="UP000601223"/>
    </source>
</evidence>
<keyword evidence="2" id="KW-1185">Reference proteome</keyword>
<accession>A0A8J3JUN8</accession>
<protein>
    <submittedName>
        <fullName evidence="1">Uncharacterized protein</fullName>
    </submittedName>
</protein>
<comment type="caution">
    <text evidence="1">The sequence shown here is derived from an EMBL/GenBank/DDBJ whole genome shotgun (WGS) entry which is preliminary data.</text>
</comment>
<gene>
    <name evidence="1" type="ORF">Cba03nite_68190</name>
</gene>